<proteinExistence type="predicted"/>
<organism evidence="1 2">
    <name type="scientific">Scutellospora calospora</name>
    <dbReference type="NCBI Taxonomy" id="85575"/>
    <lineage>
        <taxon>Eukaryota</taxon>
        <taxon>Fungi</taxon>
        <taxon>Fungi incertae sedis</taxon>
        <taxon>Mucoromycota</taxon>
        <taxon>Glomeromycotina</taxon>
        <taxon>Glomeromycetes</taxon>
        <taxon>Diversisporales</taxon>
        <taxon>Gigasporaceae</taxon>
        <taxon>Scutellospora</taxon>
    </lineage>
</organism>
<evidence type="ECO:0000313" key="1">
    <source>
        <dbReference type="EMBL" id="CAG8434316.1"/>
    </source>
</evidence>
<keyword evidence="2" id="KW-1185">Reference proteome</keyword>
<gene>
    <name evidence="1" type="ORF">SCALOS_LOCUS55</name>
</gene>
<dbReference type="EMBL" id="CAJVPM010000017">
    <property type="protein sequence ID" value="CAG8434316.1"/>
    <property type="molecule type" value="Genomic_DNA"/>
</dbReference>
<name>A0ACA9JTT0_9GLOM</name>
<comment type="caution">
    <text evidence="1">The sequence shown here is derived from an EMBL/GenBank/DDBJ whole genome shotgun (WGS) entry which is preliminary data.</text>
</comment>
<evidence type="ECO:0000313" key="2">
    <source>
        <dbReference type="Proteomes" id="UP000789860"/>
    </source>
</evidence>
<reference evidence="1" key="1">
    <citation type="submission" date="2021-06" db="EMBL/GenBank/DDBJ databases">
        <authorList>
            <person name="Kallberg Y."/>
            <person name="Tangrot J."/>
            <person name="Rosling A."/>
        </authorList>
    </citation>
    <scope>NUCLEOTIDE SEQUENCE</scope>
    <source>
        <strain evidence="1">AU212A</strain>
    </source>
</reference>
<accession>A0ACA9JTT0</accession>
<sequence>MTEFRRKAKTKMRSYDQEIERSWDPIFFYIYGPRESGKTSLIETLFGDEMYNKSIKYLDCNYWDDYDGEEIVLLDKYHKKIDWRDMMKLLNDSDYEIEVDEGIFKPFTTKYLFTTNRMLPEDAYELNQGDKSGLSRFLNRIDYIIEFKGKWNDDINKRTTELIFHKGSKKKFHNMEWDVELNNDEYNKEMFVEGIHFEKNGKTYWRRKFPEYMKRYLKDYPRCKEIYEYIEDKYSNKNRYKKGKVSERDYNIVIRDSNNDVRIVRHIKDKKERLGGLFPNNYSKKMNQNKSLWSHDVKCLRYGSLILLDDGSIKDLEIIKLGKYTIFGDDGTDIWCNFQGYPLLIQCKYRTVCKFCISKSKICYHKYWKDDMIADVKKFDDKLSEYKVPIFGIFVISDKIGIHKEINNMRFKNSMMVINFSNELKNQIDELGKTFLSKTQNMDWSISLNDNSRIELDLVYRSLESILDNRLVSYTDLFFNNMKKILFYIRKAYNITSLNDICNNLDSLNIV</sequence>
<dbReference type="Proteomes" id="UP000789860">
    <property type="component" value="Unassembled WGS sequence"/>
</dbReference>
<protein>
    <submittedName>
        <fullName evidence="1">6449_t:CDS:1</fullName>
    </submittedName>
</protein>